<reference evidence="3" key="1">
    <citation type="journal article" date="2019" name="Int. J. Syst. Evol. Microbiol.">
        <title>The Global Catalogue of Microorganisms (GCM) 10K type strain sequencing project: providing services to taxonomists for standard genome sequencing and annotation.</title>
        <authorList>
            <consortium name="The Broad Institute Genomics Platform"/>
            <consortium name="The Broad Institute Genome Sequencing Center for Infectious Disease"/>
            <person name="Wu L."/>
            <person name="Ma J."/>
        </authorList>
    </citation>
    <scope>NUCLEOTIDE SEQUENCE [LARGE SCALE GENOMIC DNA]</scope>
    <source>
        <strain evidence="3">JCM 18127</strain>
    </source>
</reference>
<evidence type="ECO:0000256" key="1">
    <source>
        <dbReference type="SAM" id="MobiDB-lite"/>
    </source>
</evidence>
<name>A0ABP8WYT9_9ACTN</name>
<protein>
    <submittedName>
        <fullName evidence="2">Uncharacterized protein</fullName>
    </submittedName>
</protein>
<evidence type="ECO:0000313" key="3">
    <source>
        <dbReference type="Proteomes" id="UP001500621"/>
    </source>
</evidence>
<evidence type="ECO:0000313" key="2">
    <source>
        <dbReference type="EMBL" id="GAA4696964.1"/>
    </source>
</evidence>
<gene>
    <name evidence="2" type="ORF">GCM10023226_39250</name>
</gene>
<accession>A0ABP8WYT9</accession>
<proteinExistence type="predicted"/>
<sequence>MRDVPPVTSDDPAATSAPPTVSYAAWGEEFFRAAVSADRVVGGINVLAGQPVEVGPMGVGPGRVVKVTARGSIGEATGERVAHEPATFRVRLPVSLRFTLDLGVDRHRFDAELTVPLLVVAHARADLAIDLDVQPPHAHQVGCRLEARGLRASVTKHAANVEGELRRFVARYVAREVTKPYVMAARTIDVSRAIDQAMAALVPRRPAAQSLADLPAALAEEIQEVGDDLGGDLVTGGTPPAPAPPALP</sequence>
<feature type="compositionally biased region" description="Pro residues" evidence="1">
    <location>
        <begin position="239"/>
        <end position="248"/>
    </location>
</feature>
<feature type="region of interest" description="Disordered" evidence="1">
    <location>
        <begin position="228"/>
        <end position="248"/>
    </location>
</feature>
<dbReference type="EMBL" id="BAABIM010000005">
    <property type="protein sequence ID" value="GAA4696964.1"/>
    <property type="molecule type" value="Genomic_DNA"/>
</dbReference>
<comment type="caution">
    <text evidence="2">The sequence shown here is derived from an EMBL/GenBank/DDBJ whole genome shotgun (WGS) entry which is preliminary data.</text>
</comment>
<dbReference type="Proteomes" id="UP001500621">
    <property type="component" value="Unassembled WGS sequence"/>
</dbReference>
<keyword evidence="3" id="KW-1185">Reference proteome</keyword>
<organism evidence="2 3">
    <name type="scientific">Nocardioides nanhaiensis</name>
    <dbReference type="NCBI Taxonomy" id="1476871"/>
    <lineage>
        <taxon>Bacteria</taxon>
        <taxon>Bacillati</taxon>
        <taxon>Actinomycetota</taxon>
        <taxon>Actinomycetes</taxon>
        <taxon>Propionibacteriales</taxon>
        <taxon>Nocardioidaceae</taxon>
        <taxon>Nocardioides</taxon>
    </lineage>
</organism>